<accession>A0A8J6IHH4</accession>
<dbReference type="RefSeq" id="WP_105204569.1">
    <property type="nucleotide sequence ID" value="NZ_JACOGI010000003.1"/>
</dbReference>
<comment type="caution">
    <text evidence="1">The sequence shown here is derived from an EMBL/GenBank/DDBJ whole genome shotgun (WGS) entry which is preliminary data.</text>
</comment>
<proteinExistence type="predicted"/>
<dbReference type="Proteomes" id="UP000597668">
    <property type="component" value="Unassembled WGS sequence"/>
</dbReference>
<organism evidence="1 2">
    <name type="scientific">Neobittarella massiliensis</name>
    <name type="common">ex Bilen et al. 2018</name>
    <dbReference type="NCBI Taxonomy" id="2041842"/>
    <lineage>
        <taxon>Bacteria</taxon>
        <taxon>Bacillati</taxon>
        <taxon>Bacillota</taxon>
        <taxon>Clostridia</taxon>
        <taxon>Eubacteriales</taxon>
        <taxon>Oscillospiraceae</taxon>
        <taxon>Neobittarella (ex Bilen et al. 2018)</taxon>
    </lineage>
</organism>
<evidence type="ECO:0000313" key="1">
    <source>
        <dbReference type="EMBL" id="MBC3517190.1"/>
    </source>
</evidence>
<gene>
    <name evidence="1" type="ORF">H8K20_12400</name>
</gene>
<dbReference type="OrthoDB" id="1862126at2"/>
<dbReference type="EMBL" id="JACOGI010000003">
    <property type="protein sequence ID" value="MBC3517190.1"/>
    <property type="molecule type" value="Genomic_DNA"/>
</dbReference>
<keyword evidence="2" id="KW-1185">Reference proteome</keyword>
<name>A0A8J6IHH4_9FIRM</name>
<evidence type="ECO:0000313" key="2">
    <source>
        <dbReference type="Proteomes" id="UP000597668"/>
    </source>
</evidence>
<protein>
    <submittedName>
        <fullName evidence="1">Uncharacterized protein</fullName>
    </submittedName>
</protein>
<reference evidence="1" key="1">
    <citation type="submission" date="2020-08" db="EMBL/GenBank/DDBJ databases">
        <authorList>
            <person name="Liu C."/>
            <person name="Sun Q."/>
        </authorList>
    </citation>
    <scope>NUCLEOTIDE SEQUENCE</scope>
    <source>
        <strain evidence="1">NSJ-65</strain>
    </source>
</reference>
<sequence>MGANTYQHAVQSLLQAPASVIEDLQKLDELITRYPRLIPAEAAAQFLGMDKDAFKKVLSSGHCPFGVAKPMQGGRNGIYKIPSTQFWLWYRLSMCVSGL</sequence>
<dbReference type="AlphaFoldDB" id="A0A8J6IHH4"/>